<name>A0A0M4EBB6_DROBS</name>
<dbReference type="EMBL" id="CP012524">
    <property type="protein sequence ID" value="ALC42521.1"/>
    <property type="molecule type" value="Genomic_DNA"/>
</dbReference>
<gene>
    <name evidence="1" type="ORF">Dbus_chr2Rg2100</name>
</gene>
<dbReference type="STRING" id="30019.A0A0M4EBB6"/>
<organism evidence="1 2">
    <name type="scientific">Drosophila busckii</name>
    <name type="common">Fruit fly</name>
    <dbReference type="NCBI Taxonomy" id="30019"/>
    <lineage>
        <taxon>Eukaryota</taxon>
        <taxon>Metazoa</taxon>
        <taxon>Ecdysozoa</taxon>
        <taxon>Arthropoda</taxon>
        <taxon>Hexapoda</taxon>
        <taxon>Insecta</taxon>
        <taxon>Pterygota</taxon>
        <taxon>Neoptera</taxon>
        <taxon>Endopterygota</taxon>
        <taxon>Diptera</taxon>
        <taxon>Brachycera</taxon>
        <taxon>Muscomorpha</taxon>
        <taxon>Ephydroidea</taxon>
        <taxon>Drosophilidae</taxon>
        <taxon>Drosophila</taxon>
    </lineage>
</organism>
<reference evidence="1 2" key="1">
    <citation type="submission" date="2015-08" db="EMBL/GenBank/DDBJ databases">
        <title>Ancestral chromatin configuration constrains chromatin evolution on differentiating sex chromosomes in Drosophila.</title>
        <authorList>
            <person name="Zhou Q."/>
            <person name="Bachtrog D."/>
        </authorList>
    </citation>
    <scope>NUCLEOTIDE SEQUENCE [LARGE SCALE GENOMIC DNA]</scope>
    <source>
        <tissue evidence="1">Whole larvae</tissue>
    </source>
</reference>
<evidence type="ECO:0000313" key="1">
    <source>
        <dbReference type="EMBL" id="ALC42521.1"/>
    </source>
</evidence>
<dbReference type="AlphaFoldDB" id="A0A0M4EBB6"/>
<dbReference type="OMA" id="PNKSLCY"/>
<keyword evidence="2" id="KW-1185">Reference proteome</keyword>
<dbReference type="Proteomes" id="UP000494163">
    <property type="component" value="Chromosome 2R"/>
</dbReference>
<sequence>MDSLPVQVTQFTQTEAQAEPPPLCVPLLMVDKDGKSRYCYHGGKCRCATCTLLRQQQLDELDSNLDAFVQSSTHKLVPAIRQVKPKQYRLEATRTSPEMAKMLLDDHIRLRKEIPTYYLPDRYYVKDFWRLRGPQDEATQTEIAIGKFGIDGCPCVDKQVCWDI</sequence>
<evidence type="ECO:0000313" key="2">
    <source>
        <dbReference type="Proteomes" id="UP000494163"/>
    </source>
</evidence>
<accession>A0A0M4EBB6</accession>
<proteinExistence type="predicted"/>
<dbReference type="OrthoDB" id="7880966at2759"/>
<protein>
    <submittedName>
        <fullName evidence="1">CG30324</fullName>
    </submittedName>
</protein>